<evidence type="ECO:0000313" key="6">
    <source>
        <dbReference type="Proteomes" id="UP000321595"/>
    </source>
</evidence>
<sequence length="380" mass="41125">MKKFGLDTELVHAGEIHINGAVTMPIFQSVTYLFEDAEDYDQVRYSRLNNTENHIALHEKIATLEGSEAALVTASGMAAISVSMLACLKSGDHVLMQDGLYGGTYHLATNLLANLGVEVTFINGDAPDSWEAARKPTTRMIYLESISNPLIEVADLEAGVAFARTHDLLSVIDNTFASPANFRPIELGFDLVLHSATKYLNGHSDVAAGVIAGSEELINRILPVLNIVGATLDPHACFLLQRGLKTLGLRIRKQNETAMQLAAFLSNHPKVKHVRYPGLPNHPNHSRATDLFDGFSGMLSFEPKSGIDSGKLCKSLRFAKEAPSLGGIETLITRPAFTSHAAVPGAERARLGISDEMIRVSVGIEDAVDLINDFDRALNA</sequence>
<evidence type="ECO:0000256" key="2">
    <source>
        <dbReference type="ARBA" id="ARBA00022898"/>
    </source>
</evidence>
<reference evidence="5 6" key="1">
    <citation type="submission" date="2019-08" db="EMBL/GenBank/DDBJ databases">
        <authorList>
            <person name="Liang Q."/>
        </authorList>
    </citation>
    <scope>NUCLEOTIDE SEQUENCE [LARGE SCALE GENOMIC DNA]</scope>
    <source>
        <strain evidence="5 6">V1718</strain>
    </source>
</reference>
<dbReference type="EMBL" id="CP042467">
    <property type="protein sequence ID" value="QED26878.1"/>
    <property type="molecule type" value="Genomic_DNA"/>
</dbReference>
<evidence type="ECO:0000256" key="4">
    <source>
        <dbReference type="RuleBase" id="RU362118"/>
    </source>
</evidence>
<dbReference type="Gene3D" id="3.40.640.10">
    <property type="entry name" value="Type I PLP-dependent aspartate aminotransferase-like (Major domain)"/>
    <property type="match status" value="1"/>
</dbReference>
<dbReference type="SUPFAM" id="SSF53383">
    <property type="entry name" value="PLP-dependent transferases"/>
    <property type="match status" value="1"/>
</dbReference>
<dbReference type="GO" id="GO:0016846">
    <property type="term" value="F:carbon-sulfur lyase activity"/>
    <property type="evidence" value="ECO:0007669"/>
    <property type="project" value="TreeGrafter"/>
</dbReference>
<dbReference type="CDD" id="cd00614">
    <property type="entry name" value="CGS_like"/>
    <property type="match status" value="1"/>
</dbReference>
<dbReference type="GO" id="GO:0005737">
    <property type="term" value="C:cytoplasm"/>
    <property type="evidence" value="ECO:0007669"/>
    <property type="project" value="TreeGrafter"/>
</dbReference>
<dbReference type="GO" id="GO:0016740">
    <property type="term" value="F:transferase activity"/>
    <property type="evidence" value="ECO:0007669"/>
    <property type="project" value="UniProtKB-KW"/>
</dbReference>
<dbReference type="GO" id="GO:0030170">
    <property type="term" value="F:pyridoxal phosphate binding"/>
    <property type="evidence" value="ECO:0007669"/>
    <property type="project" value="InterPro"/>
</dbReference>
<dbReference type="OrthoDB" id="9805807at2"/>
<dbReference type="RefSeq" id="WP_146958563.1">
    <property type="nucleotide sequence ID" value="NZ_CP042467.1"/>
</dbReference>
<organism evidence="5 6">
    <name type="scientific">Microvenator marinus</name>
    <dbReference type="NCBI Taxonomy" id="2600177"/>
    <lineage>
        <taxon>Bacteria</taxon>
        <taxon>Deltaproteobacteria</taxon>
        <taxon>Bradymonadales</taxon>
        <taxon>Microvenatoraceae</taxon>
        <taxon>Microvenator</taxon>
    </lineage>
</organism>
<evidence type="ECO:0000313" key="5">
    <source>
        <dbReference type="EMBL" id="QED26878.1"/>
    </source>
</evidence>
<keyword evidence="2 3" id="KW-0663">Pyridoxal phosphate</keyword>
<dbReference type="InterPro" id="IPR015424">
    <property type="entry name" value="PyrdxlP-dep_Trfase"/>
</dbReference>
<keyword evidence="6" id="KW-1185">Reference proteome</keyword>
<evidence type="ECO:0000256" key="3">
    <source>
        <dbReference type="PIRSR" id="PIRSR001434-2"/>
    </source>
</evidence>
<proteinExistence type="inferred from homology"/>
<protein>
    <submittedName>
        <fullName evidence="5">PLP-dependent transferase</fullName>
    </submittedName>
</protein>
<keyword evidence="5" id="KW-0808">Transferase</keyword>
<dbReference type="FunFam" id="3.40.640.10:FF:000046">
    <property type="entry name" value="Cystathionine gamma-lyase"/>
    <property type="match status" value="1"/>
</dbReference>
<dbReference type="Proteomes" id="UP000321595">
    <property type="component" value="Chromosome"/>
</dbReference>
<dbReference type="Gene3D" id="3.90.1150.10">
    <property type="entry name" value="Aspartate Aminotransferase, domain 1"/>
    <property type="match status" value="1"/>
</dbReference>
<dbReference type="PROSITE" id="PS00868">
    <property type="entry name" value="CYS_MET_METAB_PP"/>
    <property type="match status" value="1"/>
</dbReference>
<gene>
    <name evidence="5" type="ORF">FRD01_06405</name>
</gene>
<dbReference type="PANTHER" id="PTHR11808">
    <property type="entry name" value="TRANS-SULFURATION ENZYME FAMILY MEMBER"/>
    <property type="match status" value="1"/>
</dbReference>
<feature type="modified residue" description="N6-(pyridoxal phosphate)lysine" evidence="3">
    <location>
        <position position="198"/>
    </location>
</feature>
<dbReference type="GO" id="GO:0019346">
    <property type="term" value="P:transsulfuration"/>
    <property type="evidence" value="ECO:0007669"/>
    <property type="project" value="InterPro"/>
</dbReference>
<comment type="similarity">
    <text evidence="4">Belongs to the trans-sulfuration enzymes family.</text>
</comment>
<dbReference type="InterPro" id="IPR015421">
    <property type="entry name" value="PyrdxlP-dep_Trfase_major"/>
</dbReference>
<dbReference type="Pfam" id="PF01053">
    <property type="entry name" value="Cys_Met_Meta_PP"/>
    <property type="match status" value="1"/>
</dbReference>
<dbReference type="AlphaFoldDB" id="A0A5B8XPK7"/>
<dbReference type="InterPro" id="IPR000277">
    <property type="entry name" value="Cys/Met-Metab_PyrdxlP-dep_enz"/>
</dbReference>
<dbReference type="PIRSF" id="PIRSF001434">
    <property type="entry name" value="CGS"/>
    <property type="match status" value="1"/>
</dbReference>
<dbReference type="InterPro" id="IPR054542">
    <property type="entry name" value="Cys_met_metab_PP"/>
</dbReference>
<comment type="cofactor">
    <cofactor evidence="1 4">
        <name>pyridoxal 5'-phosphate</name>
        <dbReference type="ChEBI" id="CHEBI:597326"/>
    </cofactor>
</comment>
<accession>A0A5B8XPK7</accession>
<evidence type="ECO:0000256" key="1">
    <source>
        <dbReference type="ARBA" id="ARBA00001933"/>
    </source>
</evidence>
<name>A0A5B8XPK7_9DELT</name>
<dbReference type="KEGG" id="bbae:FRD01_06405"/>
<dbReference type="InterPro" id="IPR015422">
    <property type="entry name" value="PyrdxlP-dep_Trfase_small"/>
</dbReference>